<keyword evidence="8 15" id="KW-0418">Kinase</keyword>
<dbReference type="GO" id="GO:0004673">
    <property type="term" value="F:protein histidine kinase activity"/>
    <property type="evidence" value="ECO:0007669"/>
    <property type="project" value="UniProtKB-EC"/>
</dbReference>
<feature type="compositionally biased region" description="Basic and acidic residues" evidence="12">
    <location>
        <begin position="771"/>
        <end position="780"/>
    </location>
</feature>
<dbReference type="CDD" id="cd06225">
    <property type="entry name" value="HAMP"/>
    <property type="match status" value="1"/>
</dbReference>
<evidence type="ECO:0000256" key="4">
    <source>
        <dbReference type="ARBA" id="ARBA00022553"/>
    </source>
</evidence>
<dbReference type="Pfam" id="PF02518">
    <property type="entry name" value="HATPase_c"/>
    <property type="match status" value="1"/>
</dbReference>
<keyword evidence="13" id="KW-0472">Membrane</keyword>
<evidence type="ECO:0000313" key="16">
    <source>
        <dbReference type="Proteomes" id="UP000199622"/>
    </source>
</evidence>
<dbReference type="SMART" id="SM00304">
    <property type="entry name" value="HAMP"/>
    <property type="match status" value="1"/>
</dbReference>
<dbReference type="PANTHER" id="PTHR44936:SF9">
    <property type="entry name" value="SENSOR PROTEIN CREC"/>
    <property type="match status" value="1"/>
</dbReference>
<evidence type="ECO:0000256" key="6">
    <source>
        <dbReference type="ARBA" id="ARBA00022692"/>
    </source>
</evidence>
<dbReference type="Proteomes" id="UP000199622">
    <property type="component" value="Unassembled WGS sequence"/>
</dbReference>
<name>A0A1H5ARM6_9PSEU</name>
<dbReference type="InterPro" id="IPR003594">
    <property type="entry name" value="HATPase_dom"/>
</dbReference>
<evidence type="ECO:0000256" key="13">
    <source>
        <dbReference type="SAM" id="Phobius"/>
    </source>
</evidence>
<dbReference type="PANTHER" id="PTHR44936">
    <property type="entry name" value="SENSOR PROTEIN CREC"/>
    <property type="match status" value="1"/>
</dbReference>
<evidence type="ECO:0000256" key="1">
    <source>
        <dbReference type="ARBA" id="ARBA00000085"/>
    </source>
</evidence>
<dbReference type="Pfam" id="PF00672">
    <property type="entry name" value="HAMP"/>
    <property type="match status" value="1"/>
</dbReference>
<feature type="transmembrane region" description="Helical" evidence="13">
    <location>
        <begin position="272"/>
        <end position="290"/>
    </location>
</feature>
<evidence type="ECO:0000256" key="11">
    <source>
        <dbReference type="ARBA" id="ARBA00023012"/>
    </source>
</evidence>
<reference evidence="16" key="1">
    <citation type="submission" date="2016-10" db="EMBL/GenBank/DDBJ databases">
        <authorList>
            <person name="Varghese N."/>
            <person name="Submissions S."/>
        </authorList>
    </citation>
    <scope>NUCLEOTIDE SEQUENCE [LARGE SCALE GENOMIC DNA]</scope>
    <source>
        <strain evidence="16">DSM 44544</strain>
    </source>
</reference>
<evidence type="ECO:0000256" key="12">
    <source>
        <dbReference type="SAM" id="MobiDB-lite"/>
    </source>
</evidence>
<evidence type="ECO:0000259" key="14">
    <source>
        <dbReference type="PROSITE" id="PS50885"/>
    </source>
</evidence>
<feature type="compositionally biased region" description="Pro residues" evidence="12">
    <location>
        <begin position="656"/>
        <end position="665"/>
    </location>
</feature>
<dbReference type="SUPFAM" id="SSF55874">
    <property type="entry name" value="ATPase domain of HSP90 chaperone/DNA topoisomerase II/histidine kinase"/>
    <property type="match status" value="1"/>
</dbReference>
<keyword evidence="7" id="KW-0547">Nucleotide-binding</keyword>
<feature type="domain" description="HAMP" evidence="14">
    <location>
        <begin position="330"/>
        <end position="360"/>
    </location>
</feature>
<organism evidence="15 16">
    <name type="scientific">Amycolatopsis tolypomycina</name>
    <dbReference type="NCBI Taxonomy" id="208445"/>
    <lineage>
        <taxon>Bacteria</taxon>
        <taxon>Bacillati</taxon>
        <taxon>Actinomycetota</taxon>
        <taxon>Actinomycetes</taxon>
        <taxon>Pseudonocardiales</taxon>
        <taxon>Pseudonocardiaceae</taxon>
        <taxon>Amycolatopsis</taxon>
    </lineage>
</organism>
<evidence type="ECO:0000256" key="5">
    <source>
        <dbReference type="ARBA" id="ARBA00022679"/>
    </source>
</evidence>
<proteinExistence type="predicted"/>
<evidence type="ECO:0000256" key="7">
    <source>
        <dbReference type="ARBA" id="ARBA00022741"/>
    </source>
</evidence>
<evidence type="ECO:0000256" key="10">
    <source>
        <dbReference type="ARBA" id="ARBA00022989"/>
    </source>
</evidence>
<dbReference type="GO" id="GO:0005524">
    <property type="term" value="F:ATP binding"/>
    <property type="evidence" value="ECO:0007669"/>
    <property type="project" value="UniProtKB-KW"/>
</dbReference>
<dbReference type="GO" id="GO:0000160">
    <property type="term" value="P:phosphorelay signal transduction system"/>
    <property type="evidence" value="ECO:0007669"/>
    <property type="project" value="UniProtKB-KW"/>
</dbReference>
<feature type="compositionally biased region" description="Basic and acidic residues" evidence="12">
    <location>
        <begin position="645"/>
        <end position="655"/>
    </location>
</feature>
<dbReference type="STRING" id="208445.SAMN04489727_7917"/>
<feature type="region of interest" description="Disordered" evidence="12">
    <location>
        <begin position="718"/>
        <end position="780"/>
    </location>
</feature>
<keyword evidence="16" id="KW-1185">Reference proteome</keyword>
<keyword evidence="4" id="KW-0597">Phosphoprotein</keyword>
<dbReference type="PROSITE" id="PS50885">
    <property type="entry name" value="HAMP"/>
    <property type="match status" value="1"/>
</dbReference>
<dbReference type="Gene3D" id="6.10.340.10">
    <property type="match status" value="1"/>
</dbReference>
<accession>A0A1H5ARM6</accession>
<dbReference type="RefSeq" id="WP_244170524.1">
    <property type="nucleotide sequence ID" value="NZ_FNSO01000004.1"/>
</dbReference>
<dbReference type="InterPro" id="IPR050980">
    <property type="entry name" value="2C_sensor_his_kinase"/>
</dbReference>
<evidence type="ECO:0000256" key="2">
    <source>
        <dbReference type="ARBA" id="ARBA00004370"/>
    </source>
</evidence>
<dbReference type="Gene3D" id="3.30.565.10">
    <property type="entry name" value="Histidine kinase-like ATPase, C-terminal domain"/>
    <property type="match status" value="1"/>
</dbReference>
<comment type="subcellular location">
    <subcellularLocation>
        <location evidence="2">Membrane</location>
    </subcellularLocation>
</comment>
<evidence type="ECO:0000256" key="8">
    <source>
        <dbReference type="ARBA" id="ARBA00022777"/>
    </source>
</evidence>
<evidence type="ECO:0000256" key="9">
    <source>
        <dbReference type="ARBA" id="ARBA00022840"/>
    </source>
</evidence>
<dbReference type="InterPro" id="IPR036890">
    <property type="entry name" value="HATPase_C_sf"/>
</dbReference>
<evidence type="ECO:0000256" key="3">
    <source>
        <dbReference type="ARBA" id="ARBA00012438"/>
    </source>
</evidence>
<keyword evidence="5" id="KW-0808">Transferase</keyword>
<dbReference type="EC" id="2.7.13.3" evidence="3"/>
<dbReference type="InterPro" id="IPR003660">
    <property type="entry name" value="HAMP_dom"/>
</dbReference>
<keyword evidence="6 13" id="KW-0812">Transmembrane</keyword>
<dbReference type="AlphaFoldDB" id="A0A1H5ARM6"/>
<sequence length="780" mass="81719">MKEDEPLSRRSIASWNPGSWRLRTKISVVLLLPVLVALLLAGGRVQAELARAGGLSAVRDQMPVVQGISELAGLADDEMIHGGGAAQTEAVDEKAAAVRHDAAFSQLNAELSRSLEDQLGKLADLRQQTGSPPVKTAAYHDFTVGLSEVIDGVVEQAGNGDLDALAAAAESLVQLRTSLAGQEALAGRPDDASAGAAERAAAEETVLTGQIRRALPAGAAAARFAAATSPGAGGAEAKRAMLGTILAEQVKTLSDAVGAQTNTARSDALRDAALVLAALLGALAIALAVARSVVAPIRRLHAAALDTARRRLPDTIERIREGDDVDWRTTAPIPVDSEEEIGQLARAFDDMHRQAVRLAVGEQAEMRIQVSEMFMTLSRRSQSLVELQLSVIEDLEADEQDPQRLAELFQIDHIATRLRRNGENLQVLAGGRPVRRDVGPVATVELLRAATSEVKDYQRVSLGNAPRGSVQAEAAADVVHILAELLENAIRSSPPDEQVVLTADRGFDGGLLIEVVDVGLGMTREDLDAANARLAAGASVSPETTRRMGLFVVSRLAASHGITVRLRPTTTRTASAGITASVHVPGVLILVDLPPRTAPPTPGVNGAVVNGAVVNGAVVNGASFTGSANGAVVNGAVNGSSNGTARHELEPRWPAEEPPPVADPPTPIFDQMLSHWFAEAPATPARPGGWATPADQVRQAAEAAVGTLDDLADIEFTDSGLPARTPGAQLAPGSVTPRPQQPPDTSFRDPAAVRNNLSRHYSGMRAARHRVAGEPEAEQR</sequence>
<evidence type="ECO:0000313" key="15">
    <source>
        <dbReference type="EMBL" id="SED45003.1"/>
    </source>
</evidence>
<dbReference type="SMART" id="SM00387">
    <property type="entry name" value="HATPase_c"/>
    <property type="match status" value="1"/>
</dbReference>
<dbReference type="GO" id="GO:0016020">
    <property type="term" value="C:membrane"/>
    <property type="evidence" value="ECO:0007669"/>
    <property type="project" value="UniProtKB-SubCell"/>
</dbReference>
<gene>
    <name evidence="15" type="ORF">SAMN04489727_7917</name>
</gene>
<protein>
    <recommendedName>
        <fullName evidence="3">histidine kinase</fullName>
        <ecNumber evidence="3">2.7.13.3</ecNumber>
    </recommendedName>
</protein>
<feature type="region of interest" description="Disordered" evidence="12">
    <location>
        <begin position="639"/>
        <end position="665"/>
    </location>
</feature>
<keyword evidence="9" id="KW-0067">ATP-binding</keyword>
<comment type="catalytic activity">
    <reaction evidence="1">
        <text>ATP + protein L-histidine = ADP + protein N-phospho-L-histidine.</text>
        <dbReference type="EC" id="2.7.13.3"/>
    </reaction>
</comment>
<keyword evidence="11" id="KW-0902">Two-component regulatory system</keyword>
<dbReference type="EMBL" id="FNSO01000004">
    <property type="protein sequence ID" value="SED45003.1"/>
    <property type="molecule type" value="Genomic_DNA"/>
</dbReference>
<keyword evidence="10 13" id="KW-1133">Transmembrane helix</keyword>